<accession>A0ABP6Y9I3</accession>
<gene>
    <name evidence="1" type="ORF">GCM10022197_39890</name>
</gene>
<comment type="caution">
    <text evidence="1">The sequence shown here is derived from an EMBL/GenBank/DDBJ whole genome shotgun (WGS) entry which is preliminary data.</text>
</comment>
<evidence type="ECO:0008006" key="3">
    <source>
        <dbReference type="Google" id="ProtNLM"/>
    </source>
</evidence>
<protein>
    <recommendedName>
        <fullName evidence="3">DUF559 domain-containing protein</fullName>
    </recommendedName>
</protein>
<proteinExistence type="predicted"/>
<keyword evidence="2" id="KW-1185">Reference proteome</keyword>
<reference evidence="2" key="1">
    <citation type="journal article" date="2019" name="Int. J. Syst. Evol. Microbiol.">
        <title>The Global Catalogue of Microorganisms (GCM) 10K type strain sequencing project: providing services to taxonomists for standard genome sequencing and annotation.</title>
        <authorList>
            <consortium name="The Broad Institute Genomics Platform"/>
            <consortium name="The Broad Institute Genome Sequencing Center for Infectious Disease"/>
            <person name="Wu L."/>
            <person name="Ma J."/>
        </authorList>
    </citation>
    <scope>NUCLEOTIDE SEQUENCE [LARGE SCALE GENOMIC DNA]</scope>
    <source>
        <strain evidence="2">JCM 16540</strain>
    </source>
</reference>
<dbReference type="SUPFAM" id="SSF52980">
    <property type="entry name" value="Restriction endonuclease-like"/>
    <property type="match status" value="1"/>
</dbReference>
<name>A0ABP6Y9I3_9ACTN</name>
<evidence type="ECO:0000313" key="2">
    <source>
        <dbReference type="Proteomes" id="UP001500767"/>
    </source>
</evidence>
<dbReference type="EMBL" id="BAAAYR010000006">
    <property type="protein sequence ID" value="GAA3578482.1"/>
    <property type="molecule type" value="Genomic_DNA"/>
</dbReference>
<sequence length="96" mass="11428">MPEDLQLTVVHGAELVGRVDFAWPEHRTIGEFDGRVKYGRLLRRPEDIVQVVHREKVREDLLRDLGWQVVRWTWADLEHPEVIVERLLRAFRRAHG</sequence>
<evidence type="ECO:0000313" key="1">
    <source>
        <dbReference type="EMBL" id="GAA3578482.1"/>
    </source>
</evidence>
<dbReference type="InterPro" id="IPR011335">
    <property type="entry name" value="Restrct_endonuc-II-like"/>
</dbReference>
<organism evidence="1 2">
    <name type="scientific">Microlunatus spumicola</name>
    <dbReference type="NCBI Taxonomy" id="81499"/>
    <lineage>
        <taxon>Bacteria</taxon>
        <taxon>Bacillati</taxon>
        <taxon>Actinomycetota</taxon>
        <taxon>Actinomycetes</taxon>
        <taxon>Propionibacteriales</taxon>
        <taxon>Propionibacteriaceae</taxon>
        <taxon>Microlunatus</taxon>
    </lineage>
</organism>
<dbReference type="Proteomes" id="UP001500767">
    <property type="component" value="Unassembled WGS sequence"/>
</dbReference>